<proteinExistence type="predicted"/>
<dbReference type="EMBL" id="CP157762">
    <property type="protein sequence ID" value="XBP90973.1"/>
    <property type="molecule type" value="Genomic_DNA"/>
</dbReference>
<accession>A0AAU8H6L2</accession>
<feature type="transmembrane region" description="Helical" evidence="1">
    <location>
        <begin position="135"/>
        <end position="153"/>
    </location>
</feature>
<feature type="transmembrane region" description="Helical" evidence="1">
    <location>
        <begin position="81"/>
        <end position="103"/>
    </location>
</feature>
<reference evidence="2" key="1">
    <citation type="submission" date="2024-01" db="EMBL/GenBank/DDBJ databases">
        <title>The genome sequence of Micromonospora mangrovi CCTCC AA 2012012.</title>
        <authorList>
            <person name="Gao J."/>
        </authorList>
    </citation>
    <scope>NUCLEOTIDE SEQUENCE</scope>
    <source>
        <strain evidence="2">CCTCC AA 2012012</strain>
    </source>
</reference>
<gene>
    <name evidence="3" type="ORF">ABUL08_14950</name>
    <name evidence="2" type="ORF">VK199_14885</name>
</gene>
<dbReference type="RefSeq" id="WP_350930521.1">
    <property type="nucleotide sequence ID" value="NZ_CP157762.1"/>
</dbReference>
<keyword evidence="1" id="KW-0812">Transmembrane</keyword>
<evidence type="ECO:0000313" key="2">
    <source>
        <dbReference type="EMBL" id="XBP90973.1"/>
    </source>
</evidence>
<feature type="transmembrane region" description="Helical" evidence="1">
    <location>
        <begin position="12"/>
        <end position="30"/>
    </location>
</feature>
<keyword evidence="1" id="KW-0472">Membrane</keyword>
<evidence type="ECO:0000256" key="1">
    <source>
        <dbReference type="SAM" id="Phobius"/>
    </source>
</evidence>
<evidence type="ECO:0000313" key="3">
    <source>
        <dbReference type="EMBL" id="XCH71671.1"/>
    </source>
</evidence>
<name>A0AAU8H6L2_9ACTN</name>
<organism evidence="3">
    <name type="scientific">Micromonospora sp. CCTCC AA 2012012</name>
    <dbReference type="NCBI Taxonomy" id="3111921"/>
    <lineage>
        <taxon>Bacteria</taxon>
        <taxon>Bacillati</taxon>
        <taxon>Actinomycetota</taxon>
        <taxon>Actinomycetes</taxon>
        <taxon>Micromonosporales</taxon>
        <taxon>Micromonosporaceae</taxon>
        <taxon>Micromonospora</taxon>
    </lineage>
</organism>
<dbReference type="EMBL" id="CP159342">
    <property type="protein sequence ID" value="XCH71671.1"/>
    <property type="molecule type" value="Genomic_DNA"/>
</dbReference>
<feature type="transmembrane region" description="Helical" evidence="1">
    <location>
        <begin position="42"/>
        <end position="61"/>
    </location>
</feature>
<dbReference type="AlphaFoldDB" id="A0AAU8H6L2"/>
<protein>
    <submittedName>
        <fullName evidence="3">Uncharacterized protein</fullName>
    </submittedName>
</protein>
<feature type="transmembrane region" description="Helical" evidence="1">
    <location>
        <begin position="159"/>
        <end position="180"/>
    </location>
</feature>
<reference evidence="3" key="2">
    <citation type="submission" date="2024-06" db="EMBL/GenBank/DDBJ databases">
        <title>Micromonospora mangrovi CCTCC AA 2012012 genome sequences.</title>
        <authorList>
            <person name="Gao J."/>
        </authorList>
    </citation>
    <scope>NUCLEOTIDE SEQUENCE</scope>
    <source>
        <strain evidence="3">CCTCC AA 2012012</strain>
    </source>
</reference>
<keyword evidence="1" id="KW-1133">Transmembrane helix</keyword>
<feature type="transmembrane region" description="Helical" evidence="1">
    <location>
        <begin position="109"/>
        <end position="128"/>
    </location>
</feature>
<sequence>MVTAESRPRPSGLVVGSLVAISFGTVFVLVNSGGLADPWRLLVRTLGVLVAAALLGALVLVARRAPAVAAQPATGFMDRRYWLVVAAEAVALFGGLAVVNNVLHRPSVAVAWVAFVVGVHFFGLGRVWRMSRFHRLGAAMTALGLAGFLTDALGGGAAAVALVAGVGSGVALFVTVALALREAVRAGAAAG</sequence>